<proteinExistence type="predicted"/>
<dbReference type="Gene3D" id="2.40.160.50">
    <property type="entry name" value="membrane protein fhac: a member of the omp85/tpsb transporter family"/>
    <property type="match status" value="1"/>
</dbReference>
<feature type="domain" description="Bacterial surface antigen (D15)" evidence="5">
    <location>
        <begin position="211"/>
        <end position="414"/>
    </location>
</feature>
<evidence type="ECO:0000259" key="5">
    <source>
        <dbReference type="Pfam" id="PF01103"/>
    </source>
</evidence>
<dbReference type="GO" id="GO:0019867">
    <property type="term" value="C:outer membrane"/>
    <property type="evidence" value="ECO:0007669"/>
    <property type="project" value="InterPro"/>
</dbReference>
<name>A0A7C5MYY1_9GAMM</name>
<comment type="caution">
    <text evidence="6">The sequence shown here is derived from an EMBL/GenBank/DDBJ whole genome shotgun (WGS) entry which is preliminary data.</text>
</comment>
<dbReference type="AlphaFoldDB" id="A0A7C5MYY1"/>
<reference evidence="6" key="1">
    <citation type="journal article" date="2020" name="mSystems">
        <title>Genome- and Community-Level Interaction Insights into Carbon Utilization and Element Cycling Functions of Hydrothermarchaeota in Hydrothermal Sediment.</title>
        <authorList>
            <person name="Zhou Z."/>
            <person name="Liu Y."/>
            <person name="Xu W."/>
            <person name="Pan J."/>
            <person name="Luo Z.H."/>
            <person name="Li M."/>
        </authorList>
    </citation>
    <scope>NUCLEOTIDE SEQUENCE [LARGE SCALE GENOMIC DNA]</scope>
    <source>
        <strain evidence="6">HyVt-535</strain>
    </source>
</reference>
<feature type="signal peptide" evidence="4">
    <location>
        <begin position="1"/>
        <end position="24"/>
    </location>
</feature>
<dbReference type="EMBL" id="DROM01000418">
    <property type="protein sequence ID" value="HHH13959.1"/>
    <property type="molecule type" value="Genomic_DNA"/>
</dbReference>
<evidence type="ECO:0000313" key="6">
    <source>
        <dbReference type="EMBL" id="HHH13959.1"/>
    </source>
</evidence>
<keyword evidence="4" id="KW-0732">Signal</keyword>
<keyword evidence="2" id="KW-0472">Membrane</keyword>
<dbReference type="Proteomes" id="UP000886100">
    <property type="component" value="Unassembled WGS sequence"/>
</dbReference>
<organism evidence="6">
    <name type="scientific">Thiolapillus brandeum</name>
    <dbReference type="NCBI Taxonomy" id="1076588"/>
    <lineage>
        <taxon>Bacteria</taxon>
        <taxon>Pseudomonadati</taxon>
        <taxon>Pseudomonadota</taxon>
        <taxon>Gammaproteobacteria</taxon>
        <taxon>Chromatiales</taxon>
        <taxon>Sedimenticolaceae</taxon>
        <taxon>Thiolapillus</taxon>
    </lineage>
</organism>
<evidence type="ECO:0000256" key="4">
    <source>
        <dbReference type="SAM" id="SignalP"/>
    </source>
</evidence>
<evidence type="ECO:0000256" key="3">
    <source>
        <dbReference type="SAM" id="MobiDB-lite"/>
    </source>
</evidence>
<evidence type="ECO:0000256" key="1">
    <source>
        <dbReference type="ARBA" id="ARBA00004370"/>
    </source>
</evidence>
<protein>
    <recommendedName>
        <fullName evidence="5">Bacterial surface antigen (D15) domain-containing protein</fullName>
    </recommendedName>
</protein>
<sequence>MNRFPPVRLLSGFALLCATTLAQANSITLDEKEVFGEKRRGVIPYAFSTDSLGTGVGLGAFVSGVIQPQAGLGLTGFVTDNDSWLVAGIARNFRLASFPRAFFELYGQFSHFTDERFYDSRDRSRPDSPGSNDSDKDDYLSGVSNDRHLEFTMRYVLPIGAGRNDPLTIYRTRRGMLISPPQGGRGWNPFTTGKTVLGARYFYRYRDLKEPGQKELRLAKTNGLELWLDYDNTDFLENPTYGNRQKITLTRDFGWFDSSNSWTNIELDASWYFDLGTSDWFRQQVLALDFWTSHTPTWKVEQDGRVSNRPPPSFGSRLGGYDRLRGYPLGRFHDKSAVYYGAELRMTPRVNGLDELPVLKHLEIDWWQVVGFVEAGRVGRSYDSDLYFKDLKWDLGLSFRVMTFRLPVRLDWAFSDEGYAIWAMYGQPFSR</sequence>
<feature type="region of interest" description="Disordered" evidence="3">
    <location>
        <begin position="119"/>
        <end position="141"/>
    </location>
</feature>
<accession>A0A7C5MYY1</accession>
<dbReference type="InterPro" id="IPR000184">
    <property type="entry name" value="Bac_surfAg_D15"/>
</dbReference>
<dbReference type="Pfam" id="PF01103">
    <property type="entry name" value="Omp85"/>
    <property type="match status" value="1"/>
</dbReference>
<feature type="chain" id="PRO_5028408390" description="Bacterial surface antigen (D15) domain-containing protein" evidence="4">
    <location>
        <begin position="25"/>
        <end position="431"/>
    </location>
</feature>
<evidence type="ECO:0000256" key="2">
    <source>
        <dbReference type="ARBA" id="ARBA00023136"/>
    </source>
</evidence>
<comment type="subcellular location">
    <subcellularLocation>
        <location evidence="1">Membrane</location>
    </subcellularLocation>
</comment>
<gene>
    <name evidence="6" type="ORF">ENJ98_06945</name>
</gene>